<dbReference type="InParanoid" id="A0A0C2TPG5"/>
<dbReference type="Proteomes" id="UP000054549">
    <property type="component" value="Unassembled WGS sequence"/>
</dbReference>
<reference evidence="1 2" key="1">
    <citation type="submission" date="2014-04" db="EMBL/GenBank/DDBJ databases">
        <title>Evolutionary Origins and Diversification of the Mycorrhizal Mutualists.</title>
        <authorList>
            <consortium name="DOE Joint Genome Institute"/>
            <consortium name="Mycorrhizal Genomics Consortium"/>
            <person name="Kohler A."/>
            <person name="Kuo A."/>
            <person name="Nagy L.G."/>
            <person name="Floudas D."/>
            <person name="Copeland A."/>
            <person name="Barry K.W."/>
            <person name="Cichocki N."/>
            <person name="Veneault-Fourrey C."/>
            <person name="LaButti K."/>
            <person name="Lindquist E.A."/>
            <person name="Lipzen A."/>
            <person name="Lundell T."/>
            <person name="Morin E."/>
            <person name="Murat C."/>
            <person name="Riley R."/>
            <person name="Ohm R."/>
            <person name="Sun H."/>
            <person name="Tunlid A."/>
            <person name="Henrissat B."/>
            <person name="Grigoriev I.V."/>
            <person name="Hibbett D.S."/>
            <person name="Martin F."/>
        </authorList>
    </citation>
    <scope>NUCLEOTIDE SEQUENCE [LARGE SCALE GENOMIC DNA]</scope>
    <source>
        <strain evidence="1 2">Koide BX008</strain>
    </source>
</reference>
<keyword evidence="2" id="KW-1185">Reference proteome</keyword>
<sequence>MSLVSRHAIQYILDPETAERIVRITLNTILPCDEVSRLPTYVDAFCHNMRLTMTGVSRCRGLDGQCTVPLRFRRLRLLRADLGWKTERQFCSETYLLGAVAGYLEGPGHL</sequence>
<dbReference type="HOGENOM" id="CLU_2176912_0_0_1"/>
<organism evidence="1 2">
    <name type="scientific">Amanita muscaria (strain Koide BX008)</name>
    <dbReference type="NCBI Taxonomy" id="946122"/>
    <lineage>
        <taxon>Eukaryota</taxon>
        <taxon>Fungi</taxon>
        <taxon>Dikarya</taxon>
        <taxon>Basidiomycota</taxon>
        <taxon>Agaricomycotina</taxon>
        <taxon>Agaricomycetes</taxon>
        <taxon>Agaricomycetidae</taxon>
        <taxon>Agaricales</taxon>
        <taxon>Pluteineae</taxon>
        <taxon>Amanitaceae</taxon>
        <taxon>Amanita</taxon>
    </lineage>
</organism>
<name>A0A0C2TPG5_AMAMK</name>
<gene>
    <name evidence="1" type="ORF">M378DRAFT_157328</name>
</gene>
<evidence type="ECO:0000313" key="1">
    <source>
        <dbReference type="EMBL" id="KIL69094.1"/>
    </source>
</evidence>
<protein>
    <submittedName>
        <fullName evidence="1">Uncharacterized protein</fullName>
    </submittedName>
</protein>
<accession>A0A0C2TPG5</accession>
<dbReference type="AlphaFoldDB" id="A0A0C2TPG5"/>
<dbReference type="EMBL" id="KN818226">
    <property type="protein sequence ID" value="KIL69094.1"/>
    <property type="molecule type" value="Genomic_DNA"/>
</dbReference>
<evidence type="ECO:0000313" key="2">
    <source>
        <dbReference type="Proteomes" id="UP000054549"/>
    </source>
</evidence>
<proteinExistence type="predicted"/>
<feature type="non-terminal residue" evidence="1">
    <location>
        <position position="110"/>
    </location>
</feature>